<dbReference type="InterPro" id="IPR017665">
    <property type="entry name" value="Guanylate_kinase"/>
</dbReference>
<dbReference type="InterPro" id="IPR008144">
    <property type="entry name" value="Guanylate_kin-like_dom"/>
</dbReference>
<dbReference type="Pfam" id="PF00625">
    <property type="entry name" value="Guanylate_kin"/>
    <property type="match status" value="1"/>
</dbReference>
<proteinExistence type="inferred from homology"/>
<dbReference type="FunFam" id="3.30.63.10:FF:000002">
    <property type="entry name" value="Guanylate kinase 1"/>
    <property type="match status" value="1"/>
</dbReference>
<dbReference type="AlphaFoldDB" id="A0A2M7V9V8"/>
<dbReference type="PANTHER" id="PTHR23117:SF13">
    <property type="entry name" value="GUANYLATE KINASE"/>
    <property type="match status" value="1"/>
</dbReference>
<evidence type="ECO:0000256" key="5">
    <source>
        <dbReference type="ARBA" id="ARBA00022741"/>
    </source>
</evidence>
<dbReference type="GO" id="GO:0005829">
    <property type="term" value="C:cytosol"/>
    <property type="evidence" value="ECO:0007669"/>
    <property type="project" value="TreeGrafter"/>
</dbReference>
<feature type="domain" description="Guanylate kinase-like" evidence="9">
    <location>
        <begin position="10"/>
        <end position="190"/>
    </location>
</feature>
<evidence type="ECO:0000256" key="3">
    <source>
        <dbReference type="ARBA" id="ARBA00016296"/>
    </source>
</evidence>
<dbReference type="PANTHER" id="PTHR23117">
    <property type="entry name" value="GUANYLATE KINASE-RELATED"/>
    <property type="match status" value="1"/>
</dbReference>
<keyword evidence="7" id="KW-0067">ATP-binding</keyword>
<dbReference type="SMART" id="SM00072">
    <property type="entry name" value="GuKc"/>
    <property type="match status" value="1"/>
</dbReference>
<organism evidence="10 11">
    <name type="scientific">Candidatus Magasanikbacteria bacterium CG_4_10_14_0_2_um_filter_37_12</name>
    <dbReference type="NCBI Taxonomy" id="1974637"/>
    <lineage>
        <taxon>Bacteria</taxon>
        <taxon>Candidatus Magasanikiibacteriota</taxon>
    </lineage>
</organism>
<dbReference type="GO" id="GO:0005524">
    <property type="term" value="F:ATP binding"/>
    <property type="evidence" value="ECO:0007669"/>
    <property type="project" value="UniProtKB-KW"/>
</dbReference>
<keyword evidence="6 10" id="KW-0418">Kinase</keyword>
<evidence type="ECO:0000259" key="9">
    <source>
        <dbReference type="PROSITE" id="PS50052"/>
    </source>
</evidence>
<evidence type="ECO:0000256" key="8">
    <source>
        <dbReference type="ARBA" id="ARBA00030128"/>
    </source>
</evidence>
<evidence type="ECO:0000256" key="2">
    <source>
        <dbReference type="ARBA" id="ARBA00012961"/>
    </source>
</evidence>
<dbReference type="NCBIfam" id="TIGR03263">
    <property type="entry name" value="guanyl_kin"/>
    <property type="match status" value="1"/>
</dbReference>
<name>A0A2M7V9V8_9BACT</name>
<gene>
    <name evidence="10" type="ORF">COX81_00650</name>
</gene>
<protein>
    <recommendedName>
        <fullName evidence="3">Guanylate kinase</fullName>
        <ecNumber evidence="2">2.7.4.8</ecNumber>
    </recommendedName>
    <alternativeName>
        <fullName evidence="8">GMP kinase</fullName>
    </alternativeName>
</protein>
<dbReference type="GO" id="GO:0004385">
    <property type="term" value="F:GMP kinase activity"/>
    <property type="evidence" value="ECO:0007669"/>
    <property type="project" value="UniProtKB-EC"/>
</dbReference>
<comment type="similarity">
    <text evidence="1">Belongs to the guanylate kinase family.</text>
</comment>
<dbReference type="Proteomes" id="UP000228568">
    <property type="component" value="Unassembled WGS sequence"/>
</dbReference>
<dbReference type="PROSITE" id="PS50052">
    <property type="entry name" value="GUANYLATE_KINASE_2"/>
    <property type="match status" value="1"/>
</dbReference>
<evidence type="ECO:0000256" key="6">
    <source>
        <dbReference type="ARBA" id="ARBA00022777"/>
    </source>
</evidence>
<dbReference type="InterPro" id="IPR020590">
    <property type="entry name" value="Guanylate_kinase_CS"/>
</dbReference>
<evidence type="ECO:0000256" key="4">
    <source>
        <dbReference type="ARBA" id="ARBA00022679"/>
    </source>
</evidence>
<accession>A0A2M7V9V8</accession>
<evidence type="ECO:0000256" key="1">
    <source>
        <dbReference type="ARBA" id="ARBA00005790"/>
    </source>
</evidence>
<evidence type="ECO:0000256" key="7">
    <source>
        <dbReference type="ARBA" id="ARBA00022840"/>
    </source>
</evidence>
<sequence length="193" mass="22037">MNKQRQSKNGLLVLISSPSGGGKNTVIKSLLKYFVHATQLVTTTTRKKRVGEQDGTDYHFINREEFETKLKNGDFVEYNEYSGSLYGTQWEDLTNAVSNHEIVLSQADVHGKKNLDKQGVPHLSIFLLPENLDVLKHRITQRGGVSNEDMQKRLEAAEHEIETSKIYDYQITNEQDNMEQTINMIKGIIKKNL</sequence>
<dbReference type="InterPro" id="IPR008145">
    <property type="entry name" value="GK/Ca_channel_bsu"/>
</dbReference>
<comment type="caution">
    <text evidence="10">The sequence shown here is derived from an EMBL/GenBank/DDBJ whole genome shotgun (WGS) entry which is preliminary data.</text>
</comment>
<dbReference type="EMBL" id="PFPK01000009">
    <property type="protein sequence ID" value="PIZ95561.1"/>
    <property type="molecule type" value="Genomic_DNA"/>
</dbReference>
<dbReference type="SUPFAM" id="SSF52540">
    <property type="entry name" value="P-loop containing nucleoside triphosphate hydrolases"/>
    <property type="match status" value="1"/>
</dbReference>
<keyword evidence="5" id="KW-0547">Nucleotide-binding</keyword>
<evidence type="ECO:0000313" key="10">
    <source>
        <dbReference type="EMBL" id="PIZ95561.1"/>
    </source>
</evidence>
<dbReference type="Gene3D" id="3.40.50.300">
    <property type="entry name" value="P-loop containing nucleotide triphosphate hydrolases"/>
    <property type="match status" value="1"/>
</dbReference>
<reference evidence="11" key="1">
    <citation type="submission" date="2017-09" db="EMBL/GenBank/DDBJ databases">
        <title>Depth-based differentiation of microbial function through sediment-hosted aquifers and enrichment of novel symbionts in the deep terrestrial subsurface.</title>
        <authorList>
            <person name="Probst A.J."/>
            <person name="Ladd B."/>
            <person name="Jarett J.K."/>
            <person name="Geller-Mcgrath D.E."/>
            <person name="Sieber C.M.K."/>
            <person name="Emerson J.B."/>
            <person name="Anantharaman K."/>
            <person name="Thomas B.C."/>
            <person name="Malmstrom R."/>
            <person name="Stieglmeier M."/>
            <person name="Klingl A."/>
            <person name="Woyke T."/>
            <person name="Ryan C.M."/>
            <person name="Banfield J.F."/>
        </authorList>
    </citation>
    <scope>NUCLEOTIDE SEQUENCE [LARGE SCALE GENOMIC DNA]</scope>
</reference>
<keyword evidence="4" id="KW-0808">Transferase</keyword>
<evidence type="ECO:0000313" key="11">
    <source>
        <dbReference type="Proteomes" id="UP000228568"/>
    </source>
</evidence>
<dbReference type="CDD" id="cd00071">
    <property type="entry name" value="GMPK"/>
    <property type="match status" value="1"/>
</dbReference>
<dbReference type="InterPro" id="IPR027417">
    <property type="entry name" value="P-loop_NTPase"/>
</dbReference>
<dbReference type="PROSITE" id="PS00856">
    <property type="entry name" value="GUANYLATE_KINASE_1"/>
    <property type="match status" value="1"/>
</dbReference>
<dbReference type="EC" id="2.7.4.8" evidence="2"/>